<evidence type="ECO:0000313" key="1">
    <source>
        <dbReference type="EMBL" id="EKM33299.1"/>
    </source>
</evidence>
<organism evidence="1 2">
    <name type="scientific">Vibrio harveyi</name>
    <name type="common">Beneckea harveyi</name>
    <dbReference type="NCBI Taxonomy" id="669"/>
    <lineage>
        <taxon>Bacteria</taxon>
        <taxon>Pseudomonadati</taxon>
        <taxon>Pseudomonadota</taxon>
        <taxon>Gammaproteobacteria</taxon>
        <taxon>Vibrionales</taxon>
        <taxon>Vibrionaceae</taxon>
        <taxon>Vibrio</taxon>
    </lineage>
</organism>
<evidence type="ECO:0000313" key="2">
    <source>
        <dbReference type="Proteomes" id="UP000008367"/>
    </source>
</evidence>
<gene>
    <name evidence="1" type="ORF">VCHENC02_1224C</name>
</gene>
<feature type="non-terminal residue" evidence="1">
    <location>
        <position position="1"/>
    </location>
</feature>
<comment type="caution">
    <text evidence="1">The sequence shown here is derived from an EMBL/GenBank/DDBJ whole genome shotgun (WGS) entry which is preliminary data.</text>
</comment>
<name>A0A454D3N2_VIBHA</name>
<protein>
    <submittedName>
        <fullName evidence="1">Rhs element Vgr family protein</fullName>
    </submittedName>
</protein>
<dbReference type="AlphaFoldDB" id="A0A454D3N2"/>
<proteinExistence type="predicted"/>
<dbReference type="EMBL" id="AJSR01000349">
    <property type="protein sequence ID" value="EKM33299.1"/>
    <property type="molecule type" value="Genomic_DNA"/>
</dbReference>
<reference evidence="1 2" key="1">
    <citation type="submission" date="2012-10" db="EMBL/GenBank/DDBJ databases">
        <title>Genome sequence of Vibrio Cholerae HENC-02.</title>
        <authorList>
            <person name="Eppinger M."/>
            <person name="Hasan N.A."/>
            <person name="Sengamalay N."/>
            <person name="Hine E."/>
            <person name="Su Q."/>
            <person name="Daugherty S.C."/>
            <person name="Young S."/>
            <person name="Sadzewicz L."/>
            <person name="Tallon L."/>
            <person name="Cebula T.A."/>
            <person name="Ravel J."/>
            <person name="Colwell R.R."/>
        </authorList>
    </citation>
    <scope>NUCLEOTIDE SEQUENCE [LARGE SCALE GENOMIC DNA]</scope>
    <source>
        <strain evidence="1 2">HENC-02</strain>
    </source>
</reference>
<accession>A0A454D3N2</accession>
<sequence>LVGRRFKCRVLARSILRAIRSRLMALPSH</sequence>
<dbReference type="Proteomes" id="UP000008367">
    <property type="component" value="Unassembled WGS sequence"/>
</dbReference>